<dbReference type="Pfam" id="PF04239">
    <property type="entry name" value="DUF421"/>
    <property type="match status" value="1"/>
</dbReference>
<evidence type="ECO:0000259" key="9">
    <source>
        <dbReference type="Pfam" id="PF20730"/>
    </source>
</evidence>
<dbReference type="PANTHER" id="PTHR34582:SF5">
    <property type="entry name" value="UPF0702 TRANSMEMBRANE PROTEIN YETF"/>
    <property type="match status" value="1"/>
</dbReference>
<evidence type="ECO:0000256" key="7">
    <source>
        <dbReference type="SAM" id="Phobius"/>
    </source>
</evidence>
<evidence type="ECO:0000259" key="8">
    <source>
        <dbReference type="Pfam" id="PF04239"/>
    </source>
</evidence>
<dbReference type="Proteomes" id="UP001589818">
    <property type="component" value="Unassembled WGS sequence"/>
</dbReference>
<evidence type="ECO:0000313" key="11">
    <source>
        <dbReference type="Proteomes" id="UP001589818"/>
    </source>
</evidence>
<feature type="transmembrane region" description="Helical" evidence="7">
    <location>
        <begin position="57"/>
        <end position="77"/>
    </location>
</feature>
<dbReference type="RefSeq" id="WP_204815404.1">
    <property type="nucleotide sequence ID" value="NZ_JANHOF010000001.1"/>
</dbReference>
<comment type="caution">
    <text evidence="10">The sequence shown here is derived from an EMBL/GenBank/DDBJ whole genome shotgun (WGS) entry which is preliminary data.</text>
</comment>
<comment type="subcellular location">
    <subcellularLocation>
        <location evidence="1">Cell membrane</location>
        <topology evidence="1">Multi-pass membrane protein</topology>
    </subcellularLocation>
</comment>
<evidence type="ECO:0000256" key="4">
    <source>
        <dbReference type="ARBA" id="ARBA00022692"/>
    </source>
</evidence>
<evidence type="ECO:0000313" key="10">
    <source>
        <dbReference type="EMBL" id="MFC0394246.1"/>
    </source>
</evidence>
<keyword evidence="11" id="KW-1185">Reference proteome</keyword>
<dbReference type="Pfam" id="PF20730">
    <property type="entry name" value="YetF_N"/>
    <property type="match status" value="1"/>
</dbReference>
<name>A0ABV6JEB0_9BACL</name>
<feature type="domain" description="YetF C-terminal" evidence="8">
    <location>
        <begin position="81"/>
        <end position="213"/>
    </location>
</feature>
<dbReference type="InterPro" id="IPR048454">
    <property type="entry name" value="YetF_N"/>
</dbReference>
<dbReference type="EMBL" id="JBHLVF010000041">
    <property type="protein sequence ID" value="MFC0394246.1"/>
    <property type="molecule type" value="Genomic_DNA"/>
</dbReference>
<evidence type="ECO:0000256" key="1">
    <source>
        <dbReference type="ARBA" id="ARBA00004651"/>
    </source>
</evidence>
<evidence type="ECO:0000256" key="6">
    <source>
        <dbReference type="ARBA" id="ARBA00023136"/>
    </source>
</evidence>
<keyword evidence="6 7" id="KW-0472">Membrane</keyword>
<evidence type="ECO:0000256" key="5">
    <source>
        <dbReference type="ARBA" id="ARBA00022989"/>
    </source>
</evidence>
<keyword evidence="3" id="KW-1003">Cell membrane</keyword>
<reference evidence="10 11" key="1">
    <citation type="submission" date="2024-09" db="EMBL/GenBank/DDBJ databases">
        <authorList>
            <person name="Sun Q."/>
            <person name="Mori K."/>
        </authorList>
    </citation>
    <scope>NUCLEOTIDE SEQUENCE [LARGE SCALE GENOMIC DNA]</scope>
    <source>
        <strain evidence="10 11">CCM 4839</strain>
    </source>
</reference>
<protein>
    <submittedName>
        <fullName evidence="10">DUF421 domain-containing protein</fullName>
    </submittedName>
</protein>
<dbReference type="PANTHER" id="PTHR34582">
    <property type="entry name" value="UPF0702 TRANSMEMBRANE PROTEIN YCAP"/>
    <property type="match status" value="1"/>
</dbReference>
<sequence length="224" mass="26027">MYTIILVKLAIGFIGLWIITFVIGRKEIGQITPFDFFTSILISEIVGNTLYDKNVTYAHLIYALALWALFAYLIEFLTVRFVKIKRLTEGRTVLLVERGEINQQLMRSCKLDFNQLMTMLREKDIFNLVEVNYLLYETNGTISVIKKPEFDQVRVKDLNLRAEPSSLSIPVIEKGVIQTEALRGKYVPEEKIRKLAREQGFQDMTRIAYAEYNEDKDELTIIDK</sequence>
<keyword evidence="4 7" id="KW-0812">Transmembrane</keyword>
<accession>A0ABV6JEB0</accession>
<proteinExistence type="inferred from homology"/>
<comment type="similarity">
    <text evidence="2">Belongs to the UPF0702 family.</text>
</comment>
<feature type="domain" description="YetF-like N-terminal transmembrane" evidence="9">
    <location>
        <begin position="3"/>
        <end position="77"/>
    </location>
</feature>
<gene>
    <name evidence="10" type="ORF">ACFFJ8_23125</name>
</gene>
<feature type="transmembrane region" description="Helical" evidence="7">
    <location>
        <begin position="6"/>
        <end position="24"/>
    </location>
</feature>
<dbReference type="InterPro" id="IPR023090">
    <property type="entry name" value="UPF0702_alpha/beta_dom_sf"/>
</dbReference>
<organism evidence="10 11">
    <name type="scientific">Paenibacillus mendelii</name>
    <dbReference type="NCBI Taxonomy" id="206163"/>
    <lineage>
        <taxon>Bacteria</taxon>
        <taxon>Bacillati</taxon>
        <taxon>Bacillota</taxon>
        <taxon>Bacilli</taxon>
        <taxon>Bacillales</taxon>
        <taxon>Paenibacillaceae</taxon>
        <taxon>Paenibacillus</taxon>
    </lineage>
</organism>
<keyword evidence="5 7" id="KW-1133">Transmembrane helix</keyword>
<evidence type="ECO:0000256" key="3">
    <source>
        <dbReference type="ARBA" id="ARBA00022475"/>
    </source>
</evidence>
<evidence type="ECO:0000256" key="2">
    <source>
        <dbReference type="ARBA" id="ARBA00006448"/>
    </source>
</evidence>
<dbReference type="Gene3D" id="3.30.240.20">
    <property type="entry name" value="bsu07140 like domains"/>
    <property type="match status" value="2"/>
</dbReference>
<dbReference type="InterPro" id="IPR007353">
    <property type="entry name" value="DUF421"/>
</dbReference>